<feature type="signal peptide" evidence="1">
    <location>
        <begin position="1"/>
        <end position="20"/>
    </location>
</feature>
<comment type="caution">
    <text evidence="2">The sequence shown here is derived from an EMBL/GenBank/DDBJ whole genome shotgun (WGS) entry which is preliminary data.</text>
</comment>
<dbReference type="EMBL" id="BMQG01000008">
    <property type="protein sequence ID" value="GGM48706.1"/>
    <property type="molecule type" value="Genomic_DNA"/>
</dbReference>
<dbReference type="Proteomes" id="UP000600547">
    <property type="component" value="Unassembled WGS sequence"/>
</dbReference>
<feature type="chain" id="PRO_5034261159" evidence="1">
    <location>
        <begin position="21"/>
        <end position="782"/>
    </location>
</feature>
<organism evidence="2 3">
    <name type="scientific">Deinococcus arenae</name>
    <dbReference type="NCBI Taxonomy" id="1452751"/>
    <lineage>
        <taxon>Bacteria</taxon>
        <taxon>Thermotogati</taxon>
        <taxon>Deinococcota</taxon>
        <taxon>Deinococci</taxon>
        <taxon>Deinococcales</taxon>
        <taxon>Deinococcaceae</taxon>
        <taxon>Deinococcus</taxon>
    </lineage>
</organism>
<keyword evidence="3" id="KW-1185">Reference proteome</keyword>
<accession>A0A8H9GQZ9</accession>
<dbReference type="AlphaFoldDB" id="A0A8H9GQZ9"/>
<evidence type="ECO:0000313" key="3">
    <source>
        <dbReference type="Proteomes" id="UP000600547"/>
    </source>
</evidence>
<reference evidence="3" key="1">
    <citation type="journal article" date="2019" name="Int. J. Syst. Evol. Microbiol.">
        <title>The Global Catalogue of Microorganisms (GCM) 10K type strain sequencing project: providing services to taxonomists for standard genome sequencing and annotation.</title>
        <authorList>
            <consortium name="The Broad Institute Genomics Platform"/>
            <consortium name="The Broad Institute Genome Sequencing Center for Infectious Disease"/>
            <person name="Wu L."/>
            <person name="Ma J."/>
        </authorList>
    </citation>
    <scope>NUCLEOTIDE SEQUENCE [LARGE SCALE GENOMIC DNA]</scope>
    <source>
        <strain evidence="3">JCM 31047</strain>
    </source>
</reference>
<proteinExistence type="predicted"/>
<name>A0A8H9GQZ9_9DEIO</name>
<keyword evidence="1" id="KW-0732">Signal</keyword>
<evidence type="ECO:0000256" key="1">
    <source>
        <dbReference type="SAM" id="SignalP"/>
    </source>
</evidence>
<evidence type="ECO:0000313" key="2">
    <source>
        <dbReference type="EMBL" id="GGM48706.1"/>
    </source>
</evidence>
<sequence length="782" mass="78967">MKKSHLIALMTALAAGTAAAAPTLASATNTPAGTTIENIASATFQDPGNPTGTPLTSTSNKVTTTVLPKPGFDVVYTDGTADGNTIATTPVLTTGAVPGQKITTAYSVVNNGNVTLTVALAADTTGAAAGQTVQYFLADASGNPTGAAITSLTLPVNDPATATDEGIVKIVQVVTLPTDPAQITTSSIFGASPEASVLGTAGADPLVTPGNGYASGTTTYEDAKPENTDLQFVRITVFAPALDNNPNTNPGTPVDSAGNAIPSGQVPPYTTVQVPTEVVGKPGDNTPVVDASGYVTPGAPAGDPTPGGTPIVPNVATDNQVAYPKADANNANDVVVFTNNLTNTSGATDKVQLFPVLADGTPDTAYVYNATTGTFTNAATGVSIRFLDPVSGAVILASTDPSNPTLAKFPTVTVPDGKTVVYRTEVTYPDANDSDPISPIVVKIGADSLNDADLKSDSATTDTINPPAAQFGDATTALGASSTPFPVQTVTPNGTFSGVSSPDLSDATAVFPMDVVNNGQYNDSFTLSGSVTFTDAATNNTVTVPVLYYAPDGSLLPRVSNDPASADYNKFITPVIAPGTEYKPLAVINVPSGTVTATNPSGYTAKLGDYLVDQTAVGNYSTISMTDTNDIVRVSPNGNVAVAKFVAKTGVAAGSNPVNGINNPADYTATGTNGAKPLDDITYRIIGKNNYNAAVPGFFLTDTVPVNTTFKSVQLLNASGTVITTNVIYRVGTTGAWSTVAPAAGAASGTVISVALDADNNGQPDALPASGTLTAQFVVTVK</sequence>
<gene>
    <name evidence="2" type="ORF">GCM10008956_26100</name>
</gene>
<dbReference type="RefSeq" id="WP_110828027.1">
    <property type="nucleotide sequence ID" value="NZ_BMQG01000008.1"/>
</dbReference>
<protein>
    <submittedName>
        <fullName evidence="2">DUF11 domain-containing protein</fullName>
    </submittedName>
</protein>